<dbReference type="InterPro" id="IPR004193">
    <property type="entry name" value="Glyco_hydro_13_N"/>
</dbReference>
<keyword evidence="7 10" id="KW-0808">Transferase</keyword>
<dbReference type="InterPro" id="IPR006407">
    <property type="entry name" value="GlgB"/>
</dbReference>
<keyword evidence="5 10" id="KW-0321">Glycogen metabolism</keyword>
<evidence type="ECO:0000256" key="1">
    <source>
        <dbReference type="ARBA" id="ARBA00000826"/>
    </source>
</evidence>
<dbReference type="SMART" id="SM00642">
    <property type="entry name" value="Aamy"/>
    <property type="match status" value="1"/>
</dbReference>
<keyword evidence="8 10" id="KW-0320">Glycogen biosynthesis</keyword>
<dbReference type="GO" id="GO:0005978">
    <property type="term" value="P:glycogen biosynthetic process"/>
    <property type="evidence" value="ECO:0007669"/>
    <property type="project" value="UniProtKB-UniRule"/>
</dbReference>
<dbReference type="CDD" id="cd11322">
    <property type="entry name" value="AmyAc_Glg_BE"/>
    <property type="match status" value="1"/>
</dbReference>
<dbReference type="Gene3D" id="3.20.20.80">
    <property type="entry name" value="Glycosidases"/>
    <property type="match status" value="1"/>
</dbReference>
<dbReference type="HAMAP" id="MF_00685">
    <property type="entry name" value="GlgB"/>
    <property type="match status" value="1"/>
</dbReference>
<evidence type="ECO:0000259" key="12">
    <source>
        <dbReference type="SMART" id="SM00642"/>
    </source>
</evidence>
<accession>A0A926DT33</accession>
<dbReference type="InterPro" id="IPR017853">
    <property type="entry name" value="GH"/>
</dbReference>
<keyword evidence="6 10" id="KW-0328">Glycosyltransferase</keyword>
<dbReference type="InterPro" id="IPR044143">
    <property type="entry name" value="GlgB_N_E_set_prok"/>
</dbReference>
<dbReference type="AlphaFoldDB" id="A0A926DT33"/>
<dbReference type="Pfam" id="PF00128">
    <property type="entry name" value="Alpha-amylase"/>
    <property type="match status" value="1"/>
</dbReference>
<evidence type="ECO:0000313" key="14">
    <source>
        <dbReference type="Proteomes" id="UP000657006"/>
    </source>
</evidence>
<dbReference type="EC" id="2.4.1.18" evidence="10"/>
<dbReference type="CDD" id="cd02855">
    <property type="entry name" value="E_set_GBE_prok_N"/>
    <property type="match status" value="1"/>
</dbReference>
<dbReference type="FunFam" id="3.20.20.80:FF:000003">
    <property type="entry name" value="1,4-alpha-glucan branching enzyme GlgB"/>
    <property type="match status" value="1"/>
</dbReference>
<organism evidence="13 14">
    <name type="scientific">Bianquea renquensis</name>
    <dbReference type="NCBI Taxonomy" id="2763661"/>
    <lineage>
        <taxon>Bacteria</taxon>
        <taxon>Bacillati</taxon>
        <taxon>Bacillota</taxon>
        <taxon>Clostridia</taxon>
        <taxon>Eubacteriales</taxon>
        <taxon>Bianqueaceae</taxon>
        <taxon>Bianquea</taxon>
    </lineage>
</organism>
<evidence type="ECO:0000256" key="8">
    <source>
        <dbReference type="ARBA" id="ARBA00023056"/>
    </source>
</evidence>
<comment type="function">
    <text evidence="2 10">Catalyzes the formation of the alpha-1,6-glucosidic linkages in glycogen by scission of a 1,4-alpha-linked oligosaccharide from growing alpha-1,4-glucan chains and the subsequent attachment of the oligosaccharide to the alpha-1,6 position.</text>
</comment>
<dbReference type="InterPro" id="IPR006047">
    <property type="entry name" value="GH13_cat_dom"/>
</dbReference>
<dbReference type="SUPFAM" id="SSF51445">
    <property type="entry name" value="(Trans)glycosidases"/>
    <property type="match status" value="1"/>
</dbReference>
<dbReference type="GO" id="GO:0005829">
    <property type="term" value="C:cytosol"/>
    <property type="evidence" value="ECO:0007669"/>
    <property type="project" value="TreeGrafter"/>
</dbReference>
<dbReference type="FunFam" id="2.60.40.1180:FF:000002">
    <property type="entry name" value="1,4-alpha-glucan branching enzyme GlgB"/>
    <property type="match status" value="1"/>
</dbReference>
<evidence type="ECO:0000256" key="10">
    <source>
        <dbReference type="HAMAP-Rule" id="MF_00685"/>
    </source>
</evidence>
<evidence type="ECO:0000256" key="7">
    <source>
        <dbReference type="ARBA" id="ARBA00022679"/>
    </source>
</evidence>
<dbReference type="Proteomes" id="UP000657006">
    <property type="component" value="Unassembled WGS sequence"/>
</dbReference>
<dbReference type="EMBL" id="JACRSQ010000004">
    <property type="protein sequence ID" value="MBC8542834.1"/>
    <property type="molecule type" value="Genomic_DNA"/>
</dbReference>
<dbReference type="PANTHER" id="PTHR43651">
    <property type="entry name" value="1,4-ALPHA-GLUCAN-BRANCHING ENZYME"/>
    <property type="match status" value="1"/>
</dbReference>
<evidence type="ECO:0000256" key="3">
    <source>
        <dbReference type="ARBA" id="ARBA00004964"/>
    </source>
</evidence>
<feature type="domain" description="Glycosyl hydrolase family 13 catalytic" evidence="12">
    <location>
        <begin position="163"/>
        <end position="525"/>
    </location>
</feature>
<dbReference type="NCBIfam" id="NF008967">
    <property type="entry name" value="PRK12313.1"/>
    <property type="match status" value="1"/>
</dbReference>
<keyword evidence="9 10" id="KW-0119">Carbohydrate metabolism</keyword>
<dbReference type="SUPFAM" id="SSF51011">
    <property type="entry name" value="Glycosyl hydrolase domain"/>
    <property type="match status" value="1"/>
</dbReference>
<dbReference type="Pfam" id="PF02806">
    <property type="entry name" value="Alpha-amylase_C"/>
    <property type="match status" value="1"/>
</dbReference>
<protein>
    <recommendedName>
        <fullName evidence="10">1,4-alpha-glucan branching enzyme GlgB</fullName>
        <ecNumber evidence="10">2.4.1.18</ecNumber>
    </recommendedName>
    <alternativeName>
        <fullName evidence="10">1,4-alpha-D-glucan:1,4-alpha-D-glucan 6-glucosyl-transferase</fullName>
    </alternativeName>
    <alternativeName>
        <fullName evidence="10">Alpha-(1-&gt;4)-glucan branching enzyme</fullName>
    </alternativeName>
    <alternativeName>
        <fullName evidence="10">Glycogen branching enzyme</fullName>
        <shortName evidence="10">BE</shortName>
    </alternativeName>
</protein>
<dbReference type="Pfam" id="PF02922">
    <property type="entry name" value="CBM_48"/>
    <property type="match status" value="1"/>
</dbReference>
<sequence>MQRTSVQEQSESDGNPPLYLFHEGTNYRAYEYFGAHLNGEETAFRVWAPRARAVKVVGDFNQWGEEEAVPLSRISDNGVWEGKALGFREFDLYKFRIETEDGRVLMKSDPYGFHMETRPSTASKIYDMSKYVWQDTRWRQYCRQHPAYESAMNIYEVHAGSWRRYADGNVYDYRKLAEELIPYVKEMGYTHIELMPLAEYPFDGSWGYQVIGYYAPTSRYGTPDDLRHFVDQCHQQSIGVIMDWVPAHFPRDASGLAEFDGGPLYEYADPRKGEHAQWGTKVFDYGRPEVMSFLISNAMYWLDQFHMDGLRVDAVASMLYLDYGRDSGAWIPNQYGGNENLEAVNFLKKLNEAIFKEHPSALMIAEESTAWPMVTKPVYMGGLGFNFKWNMGWMNDMLHYISLDPFFRKDNHRDITFSLTYAFSENYILPLSHDEVVHGKKSLLDKAPGTYEEKFANLRAFYGYAMAHPGKKLLFMGSEFGSFSEWNYQRELDWNLLQYESHSAMLEYVRDLNWFYRSHSALFQQDDSWKGFAWISPDDQSQNIISFRRIDRQGREVVVVVNFAPVRRDRYRIGLYREGEYVEAFSSDRSAYGGSGVENRHILYTQRKPYHGYSHSMEITIPPLACLYFTPVEKPYRGKRTPARRQSARRKR</sequence>
<name>A0A926DT33_9FIRM</name>
<comment type="caution">
    <text evidence="13">The sequence shown here is derived from an EMBL/GenBank/DDBJ whole genome shotgun (WGS) entry which is preliminary data.</text>
</comment>
<dbReference type="Gene3D" id="2.60.40.10">
    <property type="entry name" value="Immunoglobulins"/>
    <property type="match status" value="1"/>
</dbReference>
<reference evidence="13" key="1">
    <citation type="submission" date="2020-08" db="EMBL/GenBank/DDBJ databases">
        <title>Genome public.</title>
        <authorList>
            <person name="Liu C."/>
            <person name="Sun Q."/>
        </authorList>
    </citation>
    <scope>NUCLEOTIDE SEQUENCE</scope>
    <source>
        <strain evidence="13">NSJ-32</strain>
    </source>
</reference>
<dbReference type="GO" id="GO:0004553">
    <property type="term" value="F:hydrolase activity, hydrolyzing O-glycosyl compounds"/>
    <property type="evidence" value="ECO:0007669"/>
    <property type="project" value="InterPro"/>
</dbReference>
<evidence type="ECO:0000256" key="2">
    <source>
        <dbReference type="ARBA" id="ARBA00002953"/>
    </source>
</evidence>
<comment type="similarity">
    <text evidence="4 10">Belongs to the glycosyl hydrolase 13 family. GlgB subfamily.</text>
</comment>
<feature type="active site" description="Nucleophile" evidence="10 11">
    <location>
        <position position="313"/>
    </location>
</feature>
<dbReference type="InterPro" id="IPR037439">
    <property type="entry name" value="Branching_enzy"/>
</dbReference>
<dbReference type="InterPro" id="IPR014756">
    <property type="entry name" value="Ig_E-set"/>
</dbReference>
<dbReference type="Gene3D" id="2.60.40.1180">
    <property type="entry name" value="Golgi alpha-mannosidase II"/>
    <property type="match status" value="1"/>
</dbReference>
<dbReference type="NCBIfam" id="TIGR01515">
    <property type="entry name" value="branching_enzym"/>
    <property type="match status" value="1"/>
</dbReference>
<dbReference type="InterPro" id="IPR013783">
    <property type="entry name" value="Ig-like_fold"/>
</dbReference>
<evidence type="ECO:0000313" key="13">
    <source>
        <dbReference type="EMBL" id="MBC8542834.1"/>
    </source>
</evidence>
<feature type="active site" description="Proton donor" evidence="10 11">
    <location>
        <position position="366"/>
    </location>
</feature>
<comment type="catalytic activity">
    <reaction evidence="1 10">
        <text>Transfers a segment of a (1-&gt;4)-alpha-D-glucan chain to a primary hydroxy group in a similar glucan chain.</text>
        <dbReference type="EC" id="2.4.1.18"/>
    </reaction>
</comment>
<comment type="pathway">
    <text evidence="3 10">Glycan biosynthesis; glycogen biosynthesis.</text>
</comment>
<gene>
    <name evidence="10 13" type="primary">glgB</name>
    <name evidence="13" type="ORF">H8730_04650</name>
</gene>
<dbReference type="PIRSF" id="PIRSF000463">
    <property type="entry name" value="GlgB"/>
    <property type="match status" value="1"/>
</dbReference>
<dbReference type="SUPFAM" id="SSF81296">
    <property type="entry name" value="E set domains"/>
    <property type="match status" value="1"/>
</dbReference>
<comment type="subunit">
    <text evidence="10">Monomer.</text>
</comment>
<evidence type="ECO:0000256" key="6">
    <source>
        <dbReference type="ARBA" id="ARBA00022676"/>
    </source>
</evidence>
<dbReference type="NCBIfam" id="NF003811">
    <property type="entry name" value="PRK05402.1"/>
    <property type="match status" value="1"/>
</dbReference>
<dbReference type="GO" id="GO:0043169">
    <property type="term" value="F:cation binding"/>
    <property type="evidence" value="ECO:0007669"/>
    <property type="project" value="InterPro"/>
</dbReference>
<dbReference type="PANTHER" id="PTHR43651:SF3">
    <property type="entry name" value="1,4-ALPHA-GLUCAN-BRANCHING ENZYME"/>
    <property type="match status" value="1"/>
</dbReference>
<evidence type="ECO:0000256" key="4">
    <source>
        <dbReference type="ARBA" id="ARBA00009000"/>
    </source>
</evidence>
<keyword evidence="14" id="KW-1185">Reference proteome</keyword>
<evidence type="ECO:0000256" key="9">
    <source>
        <dbReference type="ARBA" id="ARBA00023277"/>
    </source>
</evidence>
<evidence type="ECO:0000256" key="5">
    <source>
        <dbReference type="ARBA" id="ARBA00022600"/>
    </source>
</evidence>
<dbReference type="InterPro" id="IPR013780">
    <property type="entry name" value="Glyco_hydro_b"/>
</dbReference>
<dbReference type="GO" id="GO:0003844">
    <property type="term" value="F:1,4-alpha-glucan branching enzyme activity"/>
    <property type="evidence" value="ECO:0007669"/>
    <property type="project" value="UniProtKB-UniRule"/>
</dbReference>
<dbReference type="InterPro" id="IPR006048">
    <property type="entry name" value="A-amylase/branching_C"/>
</dbReference>
<proteinExistence type="inferred from homology"/>
<evidence type="ECO:0000256" key="11">
    <source>
        <dbReference type="PIRSR" id="PIRSR000463-1"/>
    </source>
</evidence>